<name>A0A1C2I8N4_ACITH</name>
<feature type="transmembrane region" description="Helical" evidence="1">
    <location>
        <begin position="26"/>
        <end position="43"/>
    </location>
</feature>
<dbReference type="EMBL" id="LWSA01000028">
    <property type="protein sequence ID" value="OCX76255.1"/>
    <property type="molecule type" value="Genomic_DNA"/>
</dbReference>
<reference evidence="2 3" key="1">
    <citation type="journal article" date="2016" name="Int. J. Mol. Sci.">
        <title>Comparative genomics of the extreme acidophile Acidithiobacillus thiooxidans reveals intraspecific divergence and niche adaptation.</title>
        <authorList>
            <person name="Zhang X."/>
            <person name="Feng X."/>
            <person name="Tao J."/>
            <person name="Ma L."/>
            <person name="Xiao Y."/>
            <person name="Liang Y."/>
            <person name="Liu X."/>
            <person name="Yin H."/>
        </authorList>
    </citation>
    <scope>NUCLEOTIDE SEQUENCE [LARGE SCALE GENOMIC DNA]</scope>
    <source>
        <strain evidence="2 3">A02</strain>
    </source>
</reference>
<feature type="transmembrane region" description="Helical" evidence="1">
    <location>
        <begin position="79"/>
        <end position="100"/>
    </location>
</feature>
<keyword evidence="1" id="KW-1133">Transmembrane helix</keyword>
<protein>
    <recommendedName>
        <fullName evidence="4">Conjugal transfer protein TraB</fullName>
    </recommendedName>
</protein>
<keyword evidence="1" id="KW-0812">Transmembrane</keyword>
<dbReference type="Gene3D" id="3.60.110.10">
    <property type="entry name" value="Carbon-nitrogen hydrolase"/>
    <property type="match status" value="1"/>
</dbReference>
<proteinExistence type="predicted"/>
<keyword evidence="1" id="KW-0472">Membrane</keyword>
<feature type="transmembrane region" description="Helical" evidence="1">
    <location>
        <begin position="55"/>
        <end position="73"/>
    </location>
</feature>
<evidence type="ECO:0000256" key="1">
    <source>
        <dbReference type="SAM" id="Phobius"/>
    </source>
</evidence>
<evidence type="ECO:0000313" key="3">
    <source>
        <dbReference type="Proteomes" id="UP000094893"/>
    </source>
</evidence>
<evidence type="ECO:0000313" key="2">
    <source>
        <dbReference type="EMBL" id="OCX76255.1"/>
    </source>
</evidence>
<dbReference type="PROSITE" id="PS51257">
    <property type="entry name" value="PROKAR_LIPOPROTEIN"/>
    <property type="match status" value="1"/>
</dbReference>
<organism evidence="2 3">
    <name type="scientific">Acidithiobacillus thiooxidans</name>
    <name type="common">Thiobacillus thiooxidans</name>
    <dbReference type="NCBI Taxonomy" id="930"/>
    <lineage>
        <taxon>Bacteria</taxon>
        <taxon>Pseudomonadati</taxon>
        <taxon>Pseudomonadota</taxon>
        <taxon>Acidithiobacillia</taxon>
        <taxon>Acidithiobacillales</taxon>
        <taxon>Acidithiobacillaceae</taxon>
        <taxon>Acidithiobacillus</taxon>
    </lineage>
</organism>
<accession>A0A1C2I8N4</accession>
<feature type="transmembrane region" description="Helical" evidence="1">
    <location>
        <begin position="138"/>
        <end position="156"/>
    </location>
</feature>
<dbReference type="SUPFAM" id="SSF56317">
    <property type="entry name" value="Carbon-nitrogen hydrolase"/>
    <property type="match status" value="1"/>
</dbReference>
<sequence>MLKKHTIVASLLSILAASACGWVWMYGYWGPILSLSLIPLVLIQKSRIQRYTVALAYYLAGSHGIPLASAVFFGPGGHYLEGIILWVSSAALLALGWAFANKPWKAALVLIFDAIIPPLSFFDWMSPLTAAGVLFPSTAIYGVILLLIIIAAFPVFSRKNPNSFSYLIVFAVACNVFAPVLKTPAPKQWVGMQTHMGPSTPSIMKNYQRMTEWAAQAARQKGKVILTPETMLTWWQGNADYVQQHAPHGQTWLVGASIPLKKYWFADGIEAVRHGHKPKMIFASLLPVPVSMWRPWKAPTGDAFGQMDYKAFWWQKPVQIDGESTWAEICYDQLLPFTWLESAIYRPQVILATNNVWWARDTGIPQIQQASVWAWSRLSGSAVLEAENS</sequence>
<feature type="transmembrane region" description="Helical" evidence="1">
    <location>
        <begin position="107"/>
        <end position="126"/>
    </location>
</feature>
<evidence type="ECO:0008006" key="4">
    <source>
        <dbReference type="Google" id="ProtNLM"/>
    </source>
</evidence>
<dbReference type="AlphaFoldDB" id="A0A1C2I8N4"/>
<gene>
    <name evidence="2" type="ORF">A6P07_02870</name>
</gene>
<dbReference type="Proteomes" id="UP000094893">
    <property type="component" value="Unassembled WGS sequence"/>
</dbReference>
<dbReference type="InterPro" id="IPR036526">
    <property type="entry name" value="C-N_Hydrolase_sf"/>
</dbReference>
<comment type="caution">
    <text evidence="2">The sequence shown here is derived from an EMBL/GenBank/DDBJ whole genome shotgun (WGS) entry which is preliminary data.</text>
</comment>
<feature type="transmembrane region" description="Helical" evidence="1">
    <location>
        <begin position="163"/>
        <end position="181"/>
    </location>
</feature>